<dbReference type="SUPFAM" id="SSF82866">
    <property type="entry name" value="Multidrug efflux transporter AcrB transmembrane domain"/>
    <property type="match status" value="2"/>
</dbReference>
<evidence type="ECO:0000256" key="4">
    <source>
        <dbReference type="ARBA" id="ARBA00022692"/>
    </source>
</evidence>
<dbReference type="AlphaFoldDB" id="A0A372M9T8"/>
<dbReference type="InterPro" id="IPR013783">
    <property type="entry name" value="Ig-like_fold"/>
</dbReference>
<dbReference type="GO" id="GO:0005975">
    <property type="term" value="P:carbohydrate metabolic process"/>
    <property type="evidence" value="ECO:0007669"/>
    <property type="project" value="UniProtKB-ARBA"/>
</dbReference>
<feature type="transmembrane region" description="Helical" evidence="8">
    <location>
        <begin position="577"/>
        <end position="598"/>
    </location>
</feature>
<dbReference type="InterPro" id="IPR004869">
    <property type="entry name" value="MMPL_dom"/>
</dbReference>
<dbReference type="EMBL" id="QUAK01000025">
    <property type="protein sequence ID" value="RFU87702.1"/>
    <property type="molecule type" value="Genomic_DNA"/>
</dbReference>
<feature type="transmembrane region" description="Helical" evidence="8">
    <location>
        <begin position="689"/>
        <end position="714"/>
    </location>
</feature>
<feature type="transmembrane region" description="Helical" evidence="8">
    <location>
        <begin position="390"/>
        <end position="408"/>
    </location>
</feature>
<comment type="similarity">
    <text evidence="2">Belongs to the resistance-nodulation-cell division (RND) (TC 2.A.6) family. MmpL subfamily.</text>
</comment>
<evidence type="ECO:0000313" key="10">
    <source>
        <dbReference type="EMBL" id="RFU87702.1"/>
    </source>
</evidence>
<evidence type="ECO:0000259" key="9">
    <source>
        <dbReference type="PROSITE" id="PS50156"/>
    </source>
</evidence>
<feature type="transmembrane region" description="Helical" evidence="8">
    <location>
        <begin position="610"/>
        <end position="629"/>
    </location>
</feature>
<gene>
    <name evidence="10" type="ORF">DY218_05440</name>
</gene>
<keyword evidence="3" id="KW-1003">Cell membrane</keyword>
<evidence type="ECO:0000256" key="7">
    <source>
        <dbReference type="SAM" id="MobiDB-lite"/>
    </source>
</evidence>
<evidence type="ECO:0000313" key="11">
    <source>
        <dbReference type="Proteomes" id="UP000263094"/>
    </source>
</evidence>
<feature type="compositionally biased region" description="Basic and acidic residues" evidence="7">
    <location>
        <begin position="364"/>
        <end position="373"/>
    </location>
</feature>
<reference evidence="10 11" key="1">
    <citation type="submission" date="2018-08" db="EMBL/GenBank/DDBJ databases">
        <title>Isolation, diversity and antifungal activity of Actinobacteria from wheat.</title>
        <authorList>
            <person name="Han C."/>
        </authorList>
    </citation>
    <scope>NUCLEOTIDE SEQUENCE [LARGE SCALE GENOMIC DNA]</scope>
    <source>
        <strain evidence="10 11">NEAU-YY421</strain>
    </source>
</reference>
<feature type="transmembrane region" description="Helical" evidence="8">
    <location>
        <begin position="179"/>
        <end position="199"/>
    </location>
</feature>
<feature type="region of interest" description="Disordered" evidence="7">
    <location>
        <begin position="336"/>
        <end position="376"/>
    </location>
</feature>
<evidence type="ECO:0000256" key="8">
    <source>
        <dbReference type="SAM" id="Phobius"/>
    </source>
</evidence>
<keyword evidence="11" id="KW-1185">Reference proteome</keyword>
<keyword evidence="5 8" id="KW-1133">Transmembrane helix</keyword>
<feature type="domain" description="SSD" evidence="9">
    <location>
        <begin position="196"/>
        <end position="328"/>
    </location>
</feature>
<organism evidence="10 11">
    <name type="scientific">Streptomyces triticagri</name>
    <dbReference type="NCBI Taxonomy" id="2293568"/>
    <lineage>
        <taxon>Bacteria</taxon>
        <taxon>Bacillati</taxon>
        <taxon>Actinomycetota</taxon>
        <taxon>Actinomycetes</taxon>
        <taxon>Kitasatosporales</taxon>
        <taxon>Streptomycetaceae</taxon>
        <taxon>Streptomyces</taxon>
    </lineage>
</organism>
<dbReference type="SUPFAM" id="SSF49478">
    <property type="entry name" value="Cna protein B-type domain"/>
    <property type="match status" value="1"/>
</dbReference>
<accession>A0A372M9T8</accession>
<dbReference type="PANTHER" id="PTHR33406:SF11">
    <property type="entry name" value="MEMBRANE PROTEIN SCO6666-RELATED"/>
    <property type="match status" value="1"/>
</dbReference>
<dbReference type="Pfam" id="PF13620">
    <property type="entry name" value="CarboxypepD_reg"/>
    <property type="match status" value="3"/>
</dbReference>
<keyword evidence="6 8" id="KW-0472">Membrane</keyword>
<dbReference type="InterPro" id="IPR000731">
    <property type="entry name" value="SSD"/>
</dbReference>
<sequence length="1026" mass="105153">MATFLYKLGKLAFRRRHVVTLLWVALLALAGVGASQAPVAGNSSFSIPGTEAQKAFDLLEERFPGASADGATARVVFKAPDGEEISSAENRDTVRETVKELGKDSEVASVMDPFQAKAVSRDGTTAYAQVSYKVSGMELEDASRDALEDTAKDARDTGLTVEIGGDALQAVPETGATEIIGIGVAAVVLVITFGSLVAAGLPLLTALVGVGIGVSTITALASVMDLGSTTSILAMMIGLAVGIDYALFIVSRFRAELAEGREREEAAGRAVGTAGSAVVFAGLTVVIALVGLAVVNIPMLTKMGVAAAGTVVIAVLIALTMIPALLGYAGRRVRPAGAKRRKRGRKKQTQQDDRPAHAATGDEPPAKGDEPPAKEGAGTRWARFVLRHPVAVLLLAVLGLGAAAVPASSLELGLPDDGAQPTSTTQRKAYDLLSEGFGPGFNGPLMVVVDAGSSDDPKQAVKEVTSTVKGLDNVATVTPATFNKTGDTAMISVVPDSKPSSVETEDLVHAIRDAGGDLKADTGANVLVTGTTAMNTDVSQKLNDALLPYLSLVVGLAFLLLIVVFRSVLVPLKAALGFLLSVLAALGAVVAVFQWGWLGSLLGVEETGPVMSMMPIFMVGVVFGLAMDYEVFLVTRMREAYVHGESPREAIVTGFRHGARVVTAAAVIMIAVFSGFIGSSESMVKMIGFGLAIAVLFDAFVVRMAIVPAVLALLGRAAWWLPRWLDRALPNVDVEGEGLSKYIAASASSGPAAPVDAEPAAADAVPAASLALAGAGIRGTVRGAAGEGLPRAAVTLISATGGQLGRSTAHTDGSYDLDVPGPGSYGLIVAADGHQPQAAQVVVREDVLGYDIRLTPSNGPAGLVRCPDGAPVPGARVVVTDADGEVLATGTTGESGGFDFEELTSGAATVTVSAPGFRPAAQPVETGERTASRLEFDLVATARVHGTVRSAANGGPLPDALVTLLDAAGDVVATSTTGDDGAYAFTDLDAGEYSVIASGYPPVANVLHAHGPDAAEFDIELSHDRP</sequence>
<dbReference type="GO" id="GO:0005886">
    <property type="term" value="C:plasma membrane"/>
    <property type="evidence" value="ECO:0007669"/>
    <property type="project" value="UniProtKB-SubCell"/>
</dbReference>
<feature type="transmembrane region" description="Helical" evidence="8">
    <location>
        <begin position="271"/>
        <end position="295"/>
    </location>
</feature>
<dbReference type="SUPFAM" id="SSF49464">
    <property type="entry name" value="Carboxypeptidase regulatory domain-like"/>
    <property type="match status" value="2"/>
</dbReference>
<dbReference type="Pfam" id="PF03176">
    <property type="entry name" value="MMPL"/>
    <property type="match status" value="2"/>
</dbReference>
<dbReference type="Proteomes" id="UP000263094">
    <property type="component" value="Unassembled WGS sequence"/>
</dbReference>
<dbReference type="PROSITE" id="PS50156">
    <property type="entry name" value="SSD"/>
    <property type="match status" value="1"/>
</dbReference>
<dbReference type="OrthoDB" id="7051771at2"/>
<proteinExistence type="inferred from homology"/>
<dbReference type="Gene3D" id="2.60.40.1120">
    <property type="entry name" value="Carboxypeptidase-like, regulatory domain"/>
    <property type="match status" value="2"/>
</dbReference>
<feature type="transmembrane region" description="Helical" evidence="8">
    <location>
        <begin position="206"/>
        <end position="224"/>
    </location>
</feature>
<feature type="transmembrane region" description="Helical" evidence="8">
    <location>
        <begin position="546"/>
        <end position="565"/>
    </location>
</feature>
<name>A0A372M9T8_9ACTN</name>
<feature type="compositionally biased region" description="Basic residues" evidence="7">
    <location>
        <begin position="336"/>
        <end position="348"/>
    </location>
</feature>
<keyword evidence="4 8" id="KW-0812">Transmembrane</keyword>
<feature type="transmembrane region" description="Helical" evidence="8">
    <location>
        <begin position="307"/>
        <end position="330"/>
    </location>
</feature>
<feature type="transmembrane region" description="Helical" evidence="8">
    <location>
        <begin position="658"/>
        <end position="677"/>
    </location>
</feature>
<comment type="caution">
    <text evidence="10">The sequence shown here is derived from an EMBL/GenBank/DDBJ whole genome shotgun (WGS) entry which is preliminary data.</text>
</comment>
<comment type="subcellular location">
    <subcellularLocation>
        <location evidence="1">Cell membrane</location>
        <topology evidence="1">Multi-pass membrane protein</topology>
    </subcellularLocation>
</comment>
<evidence type="ECO:0000256" key="5">
    <source>
        <dbReference type="ARBA" id="ARBA00022989"/>
    </source>
</evidence>
<dbReference type="InterPro" id="IPR050545">
    <property type="entry name" value="Mycobact_MmpL"/>
</dbReference>
<evidence type="ECO:0000256" key="3">
    <source>
        <dbReference type="ARBA" id="ARBA00022475"/>
    </source>
</evidence>
<evidence type="ECO:0000256" key="6">
    <source>
        <dbReference type="ARBA" id="ARBA00023136"/>
    </source>
</evidence>
<protein>
    <submittedName>
        <fullName evidence="10">MMPL family transporter</fullName>
    </submittedName>
</protein>
<dbReference type="PANTHER" id="PTHR33406">
    <property type="entry name" value="MEMBRANE PROTEIN MJ1562-RELATED"/>
    <property type="match status" value="1"/>
</dbReference>
<dbReference type="InterPro" id="IPR008969">
    <property type="entry name" value="CarboxyPept-like_regulatory"/>
</dbReference>
<evidence type="ECO:0000256" key="1">
    <source>
        <dbReference type="ARBA" id="ARBA00004651"/>
    </source>
</evidence>
<evidence type="ECO:0000256" key="2">
    <source>
        <dbReference type="ARBA" id="ARBA00010157"/>
    </source>
</evidence>
<dbReference type="Gene3D" id="2.60.40.10">
    <property type="entry name" value="Immunoglobulins"/>
    <property type="match status" value="1"/>
</dbReference>
<feature type="transmembrane region" description="Helical" evidence="8">
    <location>
        <begin position="230"/>
        <end position="250"/>
    </location>
</feature>
<dbReference type="Gene3D" id="1.20.1640.10">
    <property type="entry name" value="Multidrug efflux transporter AcrB transmembrane domain"/>
    <property type="match status" value="2"/>
</dbReference>